<comment type="caution">
    <text evidence="1">The sequence shown here is derived from an EMBL/GenBank/DDBJ whole genome shotgun (WGS) entry which is preliminary data.</text>
</comment>
<reference evidence="1" key="2">
    <citation type="submission" date="2021-04" db="EMBL/GenBank/DDBJ databases">
        <authorList>
            <person name="Gilroy R."/>
        </authorList>
    </citation>
    <scope>NUCLEOTIDE SEQUENCE</scope>
    <source>
        <strain evidence="1">G4-2901</strain>
    </source>
</reference>
<gene>
    <name evidence="1" type="ORF">H9777_01210</name>
</gene>
<sequence length="68" mass="8006">MIPPKIELSTKEERREYVLSAWECMHDCESCGKCRILKGRDPETLYADYIEGKRSYIDVTLDIRNSSY</sequence>
<reference evidence="1" key="1">
    <citation type="journal article" date="2021" name="PeerJ">
        <title>Extensive microbial diversity within the chicken gut microbiome revealed by metagenomics and culture.</title>
        <authorList>
            <person name="Gilroy R."/>
            <person name="Ravi A."/>
            <person name="Getino M."/>
            <person name="Pursley I."/>
            <person name="Horton D.L."/>
            <person name="Alikhan N.F."/>
            <person name="Baker D."/>
            <person name="Gharbi K."/>
            <person name="Hall N."/>
            <person name="Watson M."/>
            <person name="Adriaenssens E.M."/>
            <person name="Foster-Nyarko E."/>
            <person name="Jarju S."/>
            <person name="Secka A."/>
            <person name="Antonio M."/>
            <person name="Oren A."/>
            <person name="Chaudhuri R.R."/>
            <person name="La Ragione R."/>
            <person name="Hildebrand F."/>
            <person name="Pallen M.J."/>
        </authorList>
    </citation>
    <scope>NUCLEOTIDE SEQUENCE</scope>
    <source>
        <strain evidence="1">G4-2901</strain>
    </source>
</reference>
<protein>
    <submittedName>
        <fullName evidence="1">Uncharacterized protein</fullName>
    </submittedName>
</protein>
<evidence type="ECO:0000313" key="2">
    <source>
        <dbReference type="Proteomes" id="UP000783796"/>
    </source>
</evidence>
<proteinExistence type="predicted"/>
<name>A0A948TA43_9BACT</name>
<dbReference type="EMBL" id="JAHLFW010000009">
    <property type="protein sequence ID" value="MBU3836949.1"/>
    <property type="molecule type" value="Genomic_DNA"/>
</dbReference>
<organism evidence="1 2">
    <name type="scientific">Candidatus Phocaeicola faecigallinarum</name>
    <dbReference type="NCBI Taxonomy" id="2838732"/>
    <lineage>
        <taxon>Bacteria</taxon>
        <taxon>Pseudomonadati</taxon>
        <taxon>Bacteroidota</taxon>
        <taxon>Bacteroidia</taxon>
        <taxon>Bacteroidales</taxon>
        <taxon>Bacteroidaceae</taxon>
        <taxon>Phocaeicola</taxon>
    </lineage>
</organism>
<dbReference type="AlphaFoldDB" id="A0A948TA43"/>
<evidence type="ECO:0000313" key="1">
    <source>
        <dbReference type="EMBL" id="MBU3836949.1"/>
    </source>
</evidence>
<accession>A0A948TA43</accession>
<dbReference type="Proteomes" id="UP000783796">
    <property type="component" value="Unassembled WGS sequence"/>
</dbReference>